<dbReference type="NCBIfam" id="NF033537">
    <property type="entry name" value="lasso_biosyn_B2"/>
    <property type="match status" value="1"/>
</dbReference>
<keyword evidence="3" id="KW-1185">Reference proteome</keyword>
<feature type="domain" description="Microcin J25-processing protein McjB C-terminal" evidence="1">
    <location>
        <begin position="88"/>
        <end position="198"/>
    </location>
</feature>
<dbReference type="AlphaFoldDB" id="A0A4Q1JWS0"/>
<organism evidence="2 3">
    <name type="scientific">Pseudoxanthomonas composti</name>
    <dbReference type="NCBI Taxonomy" id="2137479"/>
    <lineage>
        <taxon>Bacteria</taxon>
        <taxon>Pseudomonadati</taxon>
        <taxon>Pseudomonadota</taxon>
        <taxon>Gammaproteobacteria</taxon>
        <taxon>Lysobacterales</taxon>
        <taxon>Lysobacteraceae</taxon>
        <taxon>Pseudoxanthomonas</taxon>
    </lineage>
</organism>
<dbReference type="Pfam" id="PF13471">
    <property type="entry name" value="Transglut_core3"/>
    <property type="match status" value="1"/>
</dbReference>
<dbReference type="EMBL" id="SAWZ01000002">
    <property type="protein sequence ID" value="RXR07055.1"/>
    <property type="molecule type" value="Genomic_DNA"/>
</dbReference>
<sequence>MAFSITPDLSFCLIDGNPIFLDIEADRYFTLPSDRTDALLAEQSLGATIEELPIQSSTCSILELPTLESSGGLPAFLEVAAITLSVRLQLKRKRLRLVLDELPSRASQGNFGATDAVDEEGSLLRACTIFRRARPHVPIPTRCLLDSISLIHFLARRGFHSDLVFGVTTDPFTAHSWVQRGNMVLNDTLGNTRTYTPIKVI</sequence>
<comment type="caution">
    <text evidence="2">The sequence shown here is derived from an EMBL/GenBank/DDBJ whole genome shotgun (WGS) entry which is preliminary data.</text>
</comment>
<reference evidence="2 3" key="1">
    <citation type="submission" date="2019-01" db="EMBL/GenBank/DDBJ databases">
        <title>Pseudoxanthomonas composti sp. nov., isolated from compost.</title>
        <authorList>
            <person name="Yang G."/>
        </authorList>
    </citation>
    <scope>NUCLEOTIDE SEQUENCE [LARGE SCALE GENOMIC DNA]</scope>
    <source>
        <strain evidence="2 3">GSS15</strain>
    </source>
</reference>
<evidence type="ECO:0000313" key="3">
    <source>
        <dbReference type="Proteomes" id="UP000289784"/>
    </source>
</evidence>
<gene>
    <name evidence="2" type="ORF">EPA99_03750</name>
</gene>
<dbReference type="RefSeq" id="WP_129469866.1">
    <property type="nucleotide sequence ID" value="NZ_SAWZ01000002.1"/>
</dbReference>
<dbReference type="OrthoDB" id="119963at2"/>
<evidence type="ECO:0000259" key="1">
    <source>
        <dbReference type="Pfam" id="PF13471"/>
    </source>
</evidence>
<accession>A0A4Q1JWS0</accession>
<evidence type="ECO:0000313" key="2">
    <source>
        <dbReference type="EMBL" id="RXR07055.1"/>
    </source>
</evidence>
<dbReference type="Proteomes" id="UP000289784">
    <property type="component" value="Unassembled WGS sequence"/>
</dbReference>
<name>A0A4Q1JWS0_9GAMM</name>
<dbReference type="InterPro" id="IPR053521">
    <property type="entry name" value="McjB-like"/>
</dbReference>
<proteinExistence type="predicted"/>
<protein>
    <submittedName>
        <fullName evidence="2">Lasso peptide biosynthesis B2 protein</fullName>
    </submittedName>
</protein>
<dbReference type="InterPro" id="IPR032708">
    <property type="entry name" value="McjB_C"/>
</dbReference>